<dbReference type="CDD" id="cd11313">
    <property type="entry name" value="AmyAc_arch_bac_AmyA"/>
    <property type="match status" value="1"/>
</dbReference>
<dbReference type="InterPro" id="IPR006047">
    <property type="entry name" value="GH13_cat_dom"/>
</dbReference>
<evidence type="ECO:0000259" key="2">
    <source>
        <dbReference type="SMART" id="SM00642"/>
    </source>
</evidence>
<dbReference type="Gene3D" id="3.20.20.80">
    <property type="entry name" value="Glycosidases"/>
    <property type="match status" value="1"/>
</dbReference>
<evidence type="ECO:0000313" key="3">
    <source>
        <dbReference type="EMBL" id="MYL16875.1"/>
    </source>
</evidence>
<dbReference type="SUPFAM" id="SSF51445">
    <property type="entry name" value="(Trans)glycosidases"/>
    <property type="match status" value="1"/>
</dbReference>
<accession>A0A6B1IP59</accession>
<feature type="domain" description="Glycosyl hydrolase family 13 catalytic" evidence="2">
    <location>
        <begin position="353"/>
        <end position="679"/>
    </location>
</feature>
<protein>
    <submittedName>
        <fullName evidence="3">DUF3459 domain-containing protein</fullName>
    </submittedName>
</protein>
<comment type="caution">
    <text evidence="3">The sequence shown here is derived from an EMBL/GenBank/DDBJ whole genome shotgun (WGS) entry which is preliminary data.</text>
</comment>
<reference evidence="3 4" key="1">
    <citation type="submission" date="2019-11" db="EMBL/GenBank/DDBJ databases">
        <title>Genome sequences of 17 halophilic strains isolated from different environments.</title>
        <authorList>
            <person name="Furrow R.E."/>
        </authorList>
    </citation>
    <scope>NUCLEOTIDE SEQUENCE [LARGE SCALE GENOMIC DNA]</scope>
    <source>
        <strain evidence="3 4">22517_05_Cabo</strain>
    </source>
</reference>
<dbReference type="Pfam" id="PF00128">
    <property type="entry name" value="Alpha-amylase"/>
    <property type="match status" value="2"/>
</dbReference>
<name>A0A6B1IP59_9EURY</name>
<feature type="compositionally biased region" description="Basic and acidic residues" evidence="1">
    <location>
        <begin position="85"/>
        <end position="98"/>
    </location>
</feature>
<dbReference type="EMBL" id="WMEO01000013">
    <property type="protein sequence ID" value="MYL16875.1"/>
    <property type="molecule type" value="Genomic_DNA"/>
</dbReference>
<gene>
    <name evidence="3" type="ORF">GLW36_09515</name>
</gene>
<sequence length="783" mass="84466">MHEPGPPRTTSVGEPVELAPRSPDPDGTYRWTVRDAPAESDLSPGDGPDPNATGPPSSATAAGSDSSATDAAAPADSTAVLRASETSRDDDPVVHLDPDAPGTYVLALDAPDGTHRQRVRVFPDERREAEIRVPVDDLAVEDGEVDRVSLLWPHNENRLALDRAERDGDEWVASVRVPPGSHGFGFVPDGDRSAAYHGECEVPGPGRPRLSLDATVVEADEPDDPAEGDRLRLTAVVDPAPAIDDVERGGDPDALDATFLVDDRDADPETVAAIESRADGRTLTVPLDELPDSVRVRAVPHGERYGAAETVRIETGEGGGSDAEVSGGDVGGSVAVTDPNPTPEWAESPTIYEVFVRSFAGDTLPTTFAEIERRVEYLEHLGVDALWLTPVLASPTEHGYHVTDYYDTASDLGSREAFASLVDACHDAGIRVVFDLVINHTSRDHPAFQLHSAGVEAYADHYRRTDAAADVTGIDWAELDGGAAPDYYFEWGRIPNLNYDSPTVREWLLDVIDEWAGVVDGFRADVAWGVPHGFWKEVADRVPEDVLLLDETLPHDPFYGEREFHRHYDTSLYEALRAIGAGDKPADAIETALARGEWLGFDDPASQMRYVENHDEDRYLAEYGRDALRAAAAVTFTLPGAPMIYAGQERGNETYRGPIRWHDGDNALTEFHRELAALRAAEPVLRTGAIDFDGRAADVRVVEGDAERVTAYERTPPEEGEVDGGVGAADGDPLLVVVNFAEEPATVAVPEEVEADLFGDGSATERDGDGEARVAVDAVAVLR</sequence>
<dbReference type="GO" id="GO:0004556">
    <property type="term" value="F:alpha-amylase activity"/>
    <property type="evidence" value="ECO:0007669"/>
    <property type="project" value="TreeGrafter"/>
</dbReference>
<feature type="compositionally biased region" description="Low complexity" evidence="1">
    <location>
        <begin position="52"/>
        <end position="79"/>
    </location>
</feature>
<dbReference type="GO" id="GO:0009313">
    <property type="term" value="P:oligosaccharide catabolic process"/>
    <property type="evidence" value="ECO:0007669"/>
    <property type="project" value="TreeGrafter"/>
</dbReference>
<dbReference type="AlphaFoldDB" id="A0A6B1IP59"/>
<evidence type="ECO:0000256" key="1">
    <source>
        <dbReference type="SAM" id="MobiDB-lite"/>
    </source>
</evidence>
<dbReference type="PANTHER" id="PTHR10357:SF179">
    <property type="entry name" value="NEUTRAL AND BASIC AMINO ACID TRANSPORT PROTEIN RBAT"/>
    <property type="match status" value="1"/>
</dbReference>
<dbReference type="SMART" id="SM00642">
    <property type="entry name" value="Aamy"/>
    <property type="match status" value="1"/>
</dbReference>
<dbReference type="RefSeq" id="WP_321169702.1">
    <property type="nucleotide sequence ID" value="NZ_WMEO01000013.1"/>
</dbReference>
<organism evidence="3 4">
    <name type="scientific">Halorubrum distributum</name>
    <dbReference type="NCBI Taxonomy" id="29283"/>
    <lineage>
        <taxon>Archaea</taxon>
        <taxon>Methanobacteriati</taxon>
        <taxon>Methanobacteriota</taxon>
        <taxon>Stenosarchaea group</taxon>
        <taxon>Halobacteria</taxon>
        <taxon>Halobacteriales</taxon>
        <taxon>Haloferacaceae</taxon>
        <taxon>Halorubrum</taxon>
        <taxon>Halorubrum distributum group</taxon>
    </lineage>
</organism>
<dbReference type="InterPro" id="IPR017853">
    <property type="entry name" value="GH"/>
</dbReference>
<dbReference type="Proteomes" id="UP000460194">
    <property type="component" value="Unassembled WGS sequence"/>
</dbReference>
<feature type="region of interest" description="Disordered" evidence="1">
    <location>
        <begin position="1"/>
        <end position="111"/>
    </location>
</feature>
<dbReference type="PANTHER" id="PTHR10357">
    <property type="entry name" value="ALPHA-AMYLASE FAMILY MEMBER"/>
    <property type="match status" value="1"/>
</dbReference>
<evidence type="ECO:0000313" key="4">
    <source>
        <dbReference type="Proteomes" id="UP000460194"/>
    </source>
</evidence>
<proteinExistence type="predicted"/>